<dbReference type="RefSeq" id="WP_313271828.1">
    <property type="nucleotide sequence ID" value="NZ_JASXSX010000001.1"/>
</dbReference>
<feature type="transmembrane region" description="Helical" evidence="2">
    <location>
        <begin position="263"/>
        <end position="284"/>
    </location>
</feature>
<name>A0ABU3I8K7_9ACTO</name>
<accession>A0ABU3I8K7</accession>
<feature type="compositionally biased region" description="Basic and acidic residues" evidence="1">
    <location>
        <begin position="49"/>
        <end position="71"/>
    </location>
</feature>
<evidence type="ECO:0000313" key="3">
    <source>
        <dbReference type="EMBL" id="MDT3766711.1"/>
    </source>
</evidence>
<evidence type="ECO:0000256" key="2">
    <source>
        <dbReference type="SAM" id="Phobius"/>
    </source>
</evidence>
<feature type="region of interest" description="Disordered" evidence="1">
    <location>
        <begin position="1"/>
        <end position="142"/>
    </location>
</feature>
<feature type="compositionally biased region" description="Low complexity" evidence="1">
    <location>
        <begin position="114"/>
        <end position="132"/>
    </location>
</feature>
<feature type="transmembrane region" description="Helical" evidence="2">
    <location>
        <begin position="189"/>
        <end position="209"/>
    </location>
</feature>
<feature type="transmembrane region" description="Helical" evidence="2">
    <location>
        <begin position="377"/>
        <end position="404"/>
    </location>
</feature>
<feature type="transmembrane region" description="Helical" evidence="2">
    <location>
        <begin position="497"/>
        <end position="515"/>
    </location>
</feature>
<sequence>MTEENSQEHPFDNASNRDAEPAPPPPPPPSRPKHAEPSAQRAETGPAHAETRDERVETSREHMEPRSDQVKNEAQQVEAGAQNAETDPAPVAKPKAEERQNTEPNAEAQHNTEPNAQAQQNAAQQNNPWQQAGFQVQQPQNKQNADLGGSFKAGTLIGLTLVLAPLALLLVLMAFSFASDTPPSASTYFGGALLLLNFVFGGKLGAELVPSNIDPTGLLESFGANMQSTATVQVFLVTFTVVAFFCAAAVGRRVVSRDPLEKTAQVGTAIVSTWLSAYLIYAILQLIGSSLGSITTFHPDYGRPLFWLLIIAAVTVMRVGSKTGMKDAPGPNKVVRAWRYCKPAVGTYLMSSLVVIVILFVLILGSAIISGESGERYIALIAATPLLFVNLLFAVPALILGTAVTKTDADMQYASIWSLSTTLTLILIVVLLVFIAVTIYVRTRLRGFDTSWKSYLTDIAVFAVGGILAVLTFSFVLDGMPTLASELLNIGAISFKLSTSAVLILAIYAAVIFAVQSWGVPWLIRNFSFVSNLFARIVTRPTGRFFRTFSETDLVVAGLPRTDELQRKFESVKNRFARPLHKPAPWQTQAPQGSQGEQASHWTQTSQGAQAPQEKQSPQGEHNSQGKQGWQGEQAPQGKNDLGNYGTDQPPFEEPGSGNER</sequence>
<feature type="region of interest" description="Disordered" evidence="1">
    <location>
        <begin position="580"/>
        <end position="661"/>
    </location>
</feature>
<feature type="compositionally biased region" description="Polar residues" evidence="1">
    <location>
        <begin position="133"/>
        <end position="142"/>
    </location>
</feature>
<feature type="compositionally biased region" description="Polar residues" evidence="1">
    <location>
        <begin position="586"/>
        <end position="628"/>
    </location>
</feature>
<feature type="compositionally biased region" description="Basic and acidic residues" evidence="1">
    <location>
        <begin position="1"/>
        <end position="20"/>
    </location>
</feature>
<feature type="transmembrane region" description="Helical" evidence="2">
    <location>
        <begin position="230"/>
        <end position="251"/>
    </location>
</feature>
<keyword evidence="2" id="KW-1133">Transmembrane helix</keyword>
<proteinExistence type="predicted"/>
<feature type="transmembrane region" description="Helical" evidence="2">
    <location>
        <begin position="455"/>
        <end position="477"/>
    </location>
</feature>
<comment type="caution">
    <text evidence="3">The sequence shown here is derived from an EMBL/GenBank/DDBJ whole genome shotgun (WGS) entry which is preliminary data.</text>
</comment>
<keyword evidence="4" id="KW-1185">Reference proteome</keyword>
<keyword evidence="2" id="KW-0812">Transmembrane</keyword>
<feature type="transmembrane region" description="Helical" evidence="2">
    <location>
        <begin position="156"/>
        <end position="177"/>
    </location>
</feature>
<gene>
    <name evidence="3" type="ORF">QS713_01345</name>
</gene>
<reference evidence="3 4" key="1">
    <citation type="submission" date="2023-06" db="EMBL/GenBank/DDBJ databases">
        <title>Draft genome sequence of Gleimia hominis type strain CCUG 57540T.</title>
        <authorList>
            <person name="Salva-Serra F."/>
            <person name="Cardew S."/>
            <person name="Jensie Markopoulos S."/>
            <person name="Ohlen M."/>
            <person name="Inganas E."/>
            <person name="Svensson-Stadler L."/>
            <person name="Moore E.R.B."/>
        </authorList>
    </citation>
    <scope>NUCLEOTIDE SEQUENCE [LARGE SCALE GENOMIC DNA]</scope>
    <source>
        <strain evidence="3 4">CCUG 57540</strain>
    </source>
</reference>
<feature type="compositionally biased region" description="Pro residues" evidence="1">
    <location>
        <begin position="21"/>
        <end position="30"/>
    </location>
</feature>
<keyword evidence="2" id="KW-0472">Membrane</keyword>
<protein>
    <submittedName>
        <fullName evidence="3">Uncharacterized protein</fullName>
    </submittedName>
</protein>
<organism evidence="3 4">
    <name type="scientific">Gleimia hominis</name>
    <dbReference type="NCBI Taxonomy" id="595468"/>
    <lineage>
        <taxon>Bacteria</taxon>
        <taxon>Bacillati</taxon>
        <taxon>Actinomycetota</taxon>
        <taxon>Actinomycetes</taxon>
        <taxon>Actinomycetales</taxon>
        <taxon>Actinomycetaceae</taxon>
        <taxon>Gleimia</taxon>
    </lineage>
</organism>
<feature type="transmembrane region" description="Helical" evidence="2">
    <location>
        <begin position="345"/>
        <end position="365"/>
    </location>
</feature>
<feature type="transmembrane region" description="Helical" evidence="2">
    <location>
        <begin position="305"/>
        <end position="325"/>
    </location>
</feature>
<feature type="transmembrane region" description="Helical" evidence="2">
    <location>
        <begin position="416"/>
        <end position="443"/>
    </location>
</feature>
<evidence type="ECO:0000313" key="4">
    <source>
        <dbReference type="Proteomes" id="UP001247542"/>
    </source>
</evidence>
<evidence type="ECO:0000256" key="1">
    <source>
        <dbReference type="SAM" id="MobiDB-lite"/>
    </source>
</evidence>
<dbReference type="Proteomes" id="UP001247542">
    <property type="component" value="Unassembled WGS sequence"/>
</dbReference>
<feature type="compositionally biased region" description="Polar residues" evidence="1">
    <location>
        <begin position="102"/>
        <end position="113"/>
    </location>
</feature>
<dbReference type="EMBL" id="JASXSX010000001">
    <property type="protein sequence ID" value="MDT3766711.1"/>
    <property type="molecule type" value="Genomic_DNA"/>
</dbReference>